<evidence type="ECO:0000256" key="2">
    <source>
        <dbReference type="ARBA" id="ARBA00022723"/>
    </source>
</evidence>
<reference evidence="6" key="1">
    <citation type="submission" date="2022-06" db="EMBL/GenBank/DDBJ databases">
        <title>Aeoliella straminimaris, a novel planctomycete from sediments.</title>
        <authorList>
            <person name="Vitorino I.R."/>
            <person name="Lage O.M."/>
        </authorList>
    </citation>
    <scope>NUCLEOTIDE SEQUENCE</scope>
    <source>
        <strain evidence="6">ICT_H6.2</strain>
    </source>
</reference>
<keyword evidence="1" id="KW-0004">4Fe-4S</keyword>
<dbReference type="Pfam" id="PF12831">
    <property type="entry name" value="FAD_oxidored"/>
    <property type="match status" value="1"/>
</dbReference>
<dbReference type="InterPro" id="IPR039650">
    <property type="entry name" value="HdrA-like"/>
</dbReference>
<dbReference type="InterPro" id="IPR036188">
    <property type="entry name" value="FAD/NAD-bd_sf"/>
</dbReference>
<evidence type="ECO:0000256" key="5">
    <source>
        <dbReference type="ARBA" id="ARBA00023014"/>
    </source>
</evidence>
<evidence type="ECO:0000313" key="7">
    <source>
        <dbReference type="Proteomes" id="UP001155241"/>
    </source>
</evidence>
<organism evidence="6 7">
    <name type="scientific">Aeoliella straminimaris</name>
    <dbReference type="NCBI Taxonomy" id="2954799"/>
    <lineage>
        <taxon>Bacteria</taxon>
        <taxon>Pseudomonadati</taxon>
        <taxon>Planctomycetota</taxon>
        <taxon>Planctomycetia</taxon>
        <taxon>Pirellulales</taxon>
        <taxon>Lacipirellulaceae</taxon>
        <taxon>Aeoliella</taxon>
    </lineage>
</organism>
<evidence type="ECO:0000256" key="3">
    <source>
        <dbReference type="ARBA" id="ARBA00023002"/>
    </source>
</evidence>
<protein>
    <submittedName>
        <fullName evidence="6">FAD-dependent oxidoreductase</fullName>
    </submittedName>
</protein>
<dbReference type="AlphaFoldDB" id="A0A9X2JJI4"/>
<dbReference type="GO" id="GO:0051539">
    <property type="term" value="F:4 iron, 4 sulfur cluster binding"/>
    <property type="evidence" value="ECO:0007669"/>
    <property type="project" value="UniProtKB-KW"/>
</dbReference>
<name>A0A9X2JJI4_9BACT</name>
<dbReference type="Gene3D" id="3.50.50.60">
    <property type="entry name" value="FAD/NAD(P)-binding domain"/>
    <property type="match status" value="1"/>
</dbReference>
<dbReference type="EMBL" id="JAMXLR010000077">
    <property type="protein sequence ID" value="MCO6046768.1"/>
    <property type="molecule type" value="Genomic_DNA"/>
</dbReference>
<proteinExistence type="predicted"/>
<keyword evidence="3" id="KW-0560">Oxidoreductase</keyword>
<keyword evidence="2" id="KW-0479">Metal-binding</keyword>
<accession>A0A9X2JJI4</accession>
<keyword evidence="5" id="KW-0411">Iron-sulfur</keyword>
<keyword evidence="7" id="KW-1185">Reference proteome</keyword>
<dbReference type="PANTHER" id="PTHR43498:SF1">
    <property type="entry name" value="COB--COM HETERODISULFIDE REDUCTASE IRON-SULFUR SUBUNIT A"/>
    <property type="match status" value="1"/>
</dbReference>
<dbReference type="GO" id="GO:0046872">
    <property type="term" value="F:metal ion binding"/>
    <property type="evidence" value="ECO:0007669"/>
    <property type="project" value="UniProtKB-KW"/>
</dbReference>
<comment type="caution">
    <text evidence="6">The sequence shown here is derived from an EMBL/GenBank/DDBJ whole genome shotgun (WGS) entry which is preliminary data.</text>
</comment>
<evidence type="ECO:0000313" key="6">
    <source>
        <dbReference type="EMBL" id="MCO6046768.1"/>
    </source>
</evidence>
<dbReference type="SUPFAM" id="SSF51905">
    <property type="entry name" value="FAD/NAD(P)-binding domain"/>
    <property type="match status" value="1"/>
</dbReference>
<dbReference type="PANTHER" id="PTHR43498">
    <property type="entry name" value="FERREDOXIN:COB-COM HETERODISULFIDE REDUCTASE SUBUNIT A"/>
    <property type="match status" value="1"/>
</dbReference>
<dbReference type="Proteomes" id="UP001155241">
    <property type="component" value="Unassembled WGS sequence"/>
</dbReference>
<sequence length="571" mass="62574">MGSPYLLAHGLGEPVLDAHSTVELPAAGRYRVWVRTRDWVAPWNVEGAPGKFQLLVDGKPLETVFGTEGAEWHWQDGGIVELGAKTTLTLHDLTGFEGRCDAILLSRDLQFTPPDGGRSLAVLRSRLLGWDHEPADGGEYDLVVVGGGVAGTCAAISAARLGLSVALIQDRPVLGGNASSEVRVWPEGKTNLEPYPHVGDLVSELIRSKGSGDGNAKDAQVYDDQRKLDLAKAEPNLKLLLMNRVNAATATDGVVDAVVAQDVRSGRRQQIRGRWFVDATGDGVLGALVGADFEMTTAAHLGASNLWNVGAVEKNEYQLKCLCEDDDPLSLAFTPSDEPAPFPRCPWAVDLSEKSFPGRATGNNKPNLGKLGGWFWESGFDKHPITDMEQVRDQNLRAMYGAWDTLKNVDGQYPNHRLKWSAFIAGKRESRRLLGDVVLSGEDFRNGTPFEDAAFPCTWKLDLHLADPKYDKHEDPFISKAAYGEYDGPYWAPYRCLYSRNIDNLFMVGRDISVNHEALGAVRVMRTCGMMGEVVGMAASICHEHDTQPRDVYINHLDELKALLRTGVGKQ</sequence>
<gene>
    <name evidence="6" type="ORF">NG895_22960</name>
</gene>
<evidence type="ECO:0000256" key="1">
    <source>
        <dbReference type="ARBA" id="ARBA00022485"/>
    </source>
</evidence>
<keyword evidence="4" id="KW-0408">Iron</keyword>
<dbReference type="GO" id="GO:0016491">
    <property type="term" value="F:oxidoreductase activity"/>
    <property type="evidence" value="ECO:0007669"/>
    <property type="project" value="UniProtKB-KW"/>
</dbReference>
<evidence type="ECO:0000256" key="4">
    <source>
        <dbReference type="ARBA" id="ARBA00023004"/>
    </source>
</evidence>